<evidence type="ECO:0000256" key="1">
    <source>
        <dbReference type="SAM" id="SignalP"/>
    </source>
</evidence>
<dbReference type="Proteomes" id="UP000265765">
    <property type="component" value="Chromosome"/>
</dbReference>
<organism evidence="2 3">
    <name type="scientific">Streptomyces griseorubiginosus</name>
    <dbReference type="NCBI Taxonomy" id="67304"/>
    <lineage>
        <taxon>Bacteria</taxon>
        <taxon>Bacillati</taxon>
        <taxon>Actinomycetota</taxon>
        <taxon>Actinomycetes</taxon>
        <taxon>Kitasatosporales</taxon>
        <taxon>Streptomycetaceae</taxon>
        <taxon>Streptomyces</taxon>
    </lineage>
</organism>
<dbReference type="AlphaFoldDB" id="A0AAI8L1P9"/>
<dbReference type="RefSeq" id="WP_120051648.1">
    <property type="nucleotide sequence ID" value="NZ_CP032427.1"/>
</dbReference>
<evidence type="ECO:0008006" key="4">
    <source>
        <dbReference type="Google" id="ProtNLM"/>
    </source>
</evidence>
<evidence type="ECO:0000313" key="3">
    <source>
        <dbReference type="Proteomes" id="UP000265765"/>
    </source>
</evidence>
<gene>
    <name evidence="2" type="ORF">DWG14_04266</name>
</gene>
<reference evidence="2 3" key="1">
    <citation type="submission" date="2018-09" db="EMBL/GenBank/DDBJ databases">
        <title>Production of Trimethoprim by Streptomyces sp. 3E-1.</title>
        <authorList>
            <person name="Kang H.J."/>
            <person name="Kim S.B."/>
        </authorList>
    </citation>
    <scope>NUCLEOTIDE SEQUENCE [LARGE SCALE GENOMIC DNA]</scope>
    <source>
        <strain evidence="2 3">3E-1</strain>
    </source>
</reference>
<accession>A0AAI8L1P9</accession>
<keyword evidence="1" id="KW-0732">Signal</keyword>
<proteinExistence type="predicted"/>
<feature type="chain" id="PRO_5042596309" description="Peptidase inhibitor family I36" evidence="1">
    <location>
        <begin position="27"/>
        <end position="153"/>
    </location>
</feature>
<feature type="signal peptide" evidence="1">
    <location>
        <begin position="1"/>
        <end position="26"/>
    </location>
</feature>
<name>A0AAI8L1P9_9ACTN</name>
<dbReference type="EMBL" id="CP032427">
    <property type="protein sequence ID" value="AYC40020.1"/>
    <property type="molecule type" value="Genomic_DNA"/>
</dbReference>
<evidence type="ECO:0000313" key="2">
    <source>
        <dbReference type="EMBL" id="AYC40020.1"/>
    </source>
</evidence>
<dbReference type="GeneID" id="91283159"/>
<dbReference type="KEGG" id="sge:DWG14_04266"/>
<protein>
    <recommendedName>
        <fullName evidence="4">Peptidase inhibitor family I36</fullName>
    </recommendedName>
</protein>
<sequence>MKRRITAAVVSAAAAFVALLPTNAFAGAYSDCPSGGPCVEIYYNSYWGGSHTAFTSSVSNFASYTFLASGAGKGTSVKNNGASARLLDYPDGGSSNAAIFFNSGYGGACDFFYGHQEGSFTAAWRLGPTYNNNASFYFTKGGPPSGSNCATWR</sequence>